<name>E1QL14_DESB2</name>
<sequence length="152" mass="16502">MNQPEPYMTDDQLRAIFAGLERHHLHAMFGVKVERAADGQAVARCTLGQNHMNILGSIHGGVYYVLLDVASYCAALTVLPVSANAATIDIHVSVLRPAKIGDEMELRGVVRKRGRSLIFLESQALVNGKPAALAHVTKSIAPFDMRKLMQAG</sequence>
<dbReference type="HOGENOM" id="CLU_089876_12_2_7"/>
<gene>
    <name evidence="4" type="ordered locus">Deba_1914</name>
</gene>
<keyword evidence="2" id="KW-0378">Hydrolase</keyword>
<dbReference type="InterPro" id="IPR006683">
    <property type="entry name" value="Thioestr_dom"/>
</dbReference>
<comment type="similarity">
    <text evidence="1">Belongs to the thioesterase PaaI family.</text>
</comment>
<proteinExistence type="inferred from homology"/>
<dbReference type="RefSeq" id="WP_013258720.1">
    <property type="nucleotide sequence ID" value="NC_014365.1"/>
</dbReference>
<organism evidence="4 5">
    <name type="scientific">Desulfarculus baarsii (strain ATCC 33931 / DSM 2075 / LMG 7858 / VKM B-1802 / 2st14)</name>
    <dbReference type="NCBI Taxonomy" id="644282"/>
    <lineage>
        <taxon>Bacteria</taxon>
        <taxon>Pseudomonadati</taxon>
        <taxon>Thermodesulfobacteriota</taxon>
        <taxon>Desulfarculia</taxon>
        <taxon>Desulfarculales</taxon>
        <taxon>Desulfarculaceae</taxon>
        <taxon>Desulfarculus</taxon>
    </lineage>
</organism>
<evidence type="ECO:0000256" key="2">
    <source>
        <dbReference type="ARBA" id="ARBA00022801"/>
    </source>
</evidence>
<dbReference type="Proteomes" id="UP000009047">
    <property type="component" value="Chromosome"/>
</dbReference>
<dbReference type="CDD" id="cd03443">
    <property type="entry name" value="PaaI_thioesterase"/>
    <property type="match status" value="1"/>
</dbReference>
<keyword evidence="5" id="KW-1185">Reference proteome</keyword>
<dbReference type="Pfam" id="PF03061">
    <property type="entry name" value="4HBT"/>
    <property type="match status" value="1"/>
</dbReference>
<evidence type="ECO:0000313" key="5">
    <source>
        <dbReference type="Proteomes" id="UP000009047"/>
    </source>
</evidence>
<dbReference type="InterPro" id="IPR039298">
    <property type="entry name" value="ACOT13"/>
</dbReference>
<dbReference type="EMBL" id="CP002085">
    <property type="protein sequence ID" value="ADK85279.1"/>
    <property type="molecule type" value="Genomic_DNA"/>
</dbReference>
<dbReference type="OrthoDB" id="9813282at2"/>
<dbReference type="Gene3D" id="3.10.129.10">
    <property type="entry name" value="Hotdog Thioesterase"/>
    <property type="match status" value="1"/>
</dbReference>
<reference evidence="4 5" key="1">
    <citation type="journal article" date="2010" name="Stand. Genomic Sci.">
        <title>Complete genome sequence of Desulfarculus baarsii type strain (2st14).</title>
        <authorList>
            <person name="Sun H."/>
            <person name="Spring S."/>
            <person name="Lapidus A."/>
            <person name="Davenport K."/>
            <person name="Del Rio T.G."/>
            <person name="Tice H."/>
            <person name="Nolan M."/>
            <person name="Copeland A."/>
            <person name="Cheng J.F."/>
            <person name="Lucas S."/>
            <person name="Tapia R."/>
            <person name="Goodwin L."/>
            <person name="Pitluck S."/>
            <person name="Ivanova N."/>
            <person name="Pagani I."/>
            <person name="Mavromatis K."/>
            <person name="Ovchinnikova G."/>
            <person name="Pati A."/>
            <person name="Chen A."/>
            <person name="Palaniappan K."/>
            <person name="Hauser L."/>
            <person name="Chang Y.J."/>
            <person name="Jeffries C.D."/>
            <person name="Detter J.C."/>
            <person name="Han C."/>
            <person name="Rohde M."/>
            <person name="Brambilla E."/>
            <person name="Goker M."/>
            <person name="Woyke T."/>
            <person name="Bristow J."/>
            <person name="Eisen J.A."/>
            <person name="Markowitz V."/>
            <person name="Hugenholtz P."/>
            <person name="Kyrpides N.C."/>
            <person name="Klenk H.P."/>
            <person name="Land M."/>
        </authorList>
    </citation>
    <scope>NUCLEOTIDE SEQUENCE [LARGE SCALE GENOMIC DNA]</scope>
    <source>
        <strain evidence="5">ATCC 33931 / DSM 2075 / LMG 7858 / VKM B-1802 / 2st14</strain>
    </source>
</reference>
<feature type="domain" description="Thioesterase" evidence="3">
    <location>
        <begin position="56"/>
        <end position="121"/>
    </location>
</feature>
<dbReference type="InterPro" id="IPR029069">
    <property type="entry name" value="HotDog_dom_sf"/>
</dbReference>
<dbReference type="SUPFAM" id="SSF54637">
    <property type="entry name" value="Thioesterase/thiol ester dehydrase-isomerase"/>
    <property type="match status" value="1"/>
</dbReference>
<dbReference type="PANTHER" id="PTHR21660">
    <property type="entry name" value="THIOESTERASE SUPERFAMILY MEMBER-RELATED"/>
    <property type="match status" value="1"/>
</dbReference>
<dbReference type="PANTHER" id="PTHR21660:SF1">
    <property type="entry name" value="ACYL-COENZYME A THIOESTERASE 13"/>
    <property type="match status" value="1"/>
</dbReference>
<evidence type="ECO:0000313" key="4">
    <source>
        <dbReference type="EMBL" id="ADK85279.1"/>
    </source>
</evidence>
<dbReference type="eggNOG" id="COG2050">
    <property type="taxonomic scope" value="Bacteria"/>
</dbReference>
<dbReference type="AlphaFoldDB" id="E1QL14"/>
<evidence type="ECO:0000256" key="1">
    <source>
        <dbReference type="ARBA" id="ARBA00008324"/>
    </source>
</evidence>
<dbReference type="InterPro" id="IPR003736">
    <property type="entry name" value="PAAI_dom"/>
</dbReference>
<protein>
    <submittedName>
        <fullName evidence="4">Thioesterase superfamily protein</fullName>
    </submittedName>
</protein>
<accession>E1QL14</accession>
<dbReference type="NCBIfam" id="TIGR00369">
    <property type="entry name" value="unchar_dom_1"/>
    <property type="match status" value="1"/>
</dbReference>
<dbReference type="STRING" id="644282.Deba_1914"/>
<dbReference type="GO" id="GO:0047617">
    <property type="term" value="F:fatty acyl-CoA hydrolase activity"/>
    <property type="evidence" value="ECO:0007669"/>
    <property type="project" value="InterPro"/>
</dbReference>
<evidence type="ECO:0000259" key="3">
    <source>
        <dbReference type="Pfam" id="PF03061"/>
    </source>
</evidence>
<dbReference type="KEGG" id="dbr:Deba_1914"/>